<reference evidence="4 5" key="1">
    <citation type="submission" date="2014-06" db="EMBL/GenBank/DDBJ databases">
        <title>Whole Genome Sequences of Three Symbiotic Endozoicomonas Bacteria.</title>
        <authorList>
            <person name="Neave M.J."/>
            <person name="Apprill A."/>
            <person name="Voolstra C.R."/>
        </authorList>
    </citation>
    <scope>NUCLEOTIDE SEQUENCE [LARGE SCALE GENOMIC DNA]</scope>
    <source>
        <strain evidence="4 5">LMG 24815</strain>
    </source>
</reference>
<dbReference type="PANTHER" id="PTHR43479:SF11">
    <property type="entry name" value="ACREF_ENVCD OPERON REPRESSOR-RELATED"/>
    <property type="match status" value="1"/>
</dbReference>
<feature type="DNA-binding region" description="H-T-H motif" evidence="2">
    <location>
        <begin position="40"/>
        <end position="59"/>
    </location>
</feature>
<dbReference type="AlphaFoldDB" id="A0A081NAT3"/>
<dbReference type="Gene3D" id="1.10.357.10">
    <property type="entry name" value="Tetracycline Repressor, domain 2"/>
    <property type="match status" value="1"/>
</dbReference>
<dbReference type="InterPro" id="IPR050624">
    <property type="entry name" value="HTH-type_Tx_Regulator"/>
</dbReference>
<dbReference type="Proteomes" id="UP000028006">
    <property type="component" value="Unassembled WGS sequence"/>
</dbReference>
<proteinExistence type="predicted"/>
<dbReference type="GO" id="GO:0003677">
    <property type="term" value="F:DNA binding"/>
    <property type="evidence" value="ECO:0007669"/>
    <property type="project" value="UniProtKB-UniRule"/>
</dbReference>
<organism evidence="4 5">
    <name type="scientific">Endozoicomonas montiporae</name>
    <dbReference type="NCBI Taxonomy" id="1027273"/>
    <lineage>
        <taxon>Bacteria</taxon>
        <taxon>Pseudomonadati</taxon>
        <taxon>Pseudomonadota</taxon>
        <taxon>Gammaproteobacteria</taxon>
        <taxon>Oceanospirillales</taxon>
        <taxon>Endozoicomonadaceae</taxon>
        <taxon>Endozoicomonas</taxon>
    </lineage>
</organism>
<dbReference type="InterPro" id="IPR001647">
    <property type="entry name" value="HTH_TetR"/>
</dbReference>
<protein>
    <recommendedName>
        <fullName evidence="3">HTH tetR-type domain-containing protein</fullName>
    </recommendedName>
</protein>
<dbReference type="PANTHER" id="PTHR43479">
    <property type="entry name" value="ACREF/ENVCD OPERON REPRESSOR-RELATED"/>
    <property type="match status" value="1"/>
</dbReference>
<gene>
    <name evidence="4" type="ORF">GZ77_02780</name>
</gene>
<dbReference type="PROSITE" id="PS50977">
    <property type="entry name" value="HTH_TETR_2"/>
    <property type="match status" value="1"/>
</dbReference>
<comment type="caution">
    <text evidence="4">The sequence shown here is derived from an EMBL/GenBank/DDBJ whole genome shotgun (WGS) entry which is preliminary data.</text>
</comment>
<keyword evidence="1 2" id="KW-0238">DNA-binding</keyword>
<name>A0A081NAT3_9GAMM</name>
<dbReference type="EMBL" id="JOKG01000001">
    <property type="protein sequence ID" value="KEQ15556.1"/>
    <property type="molecule type" value="Genomic_DNA"/>
</dbReference>
<evidence type="ECO:0000256" key="2">
    <source>
        <dbReference type="PROSITE-ProRule" id="PRU00335"/>
    </source>
</evidence>
<feature type="domain" description="HTH tetR-type" evidence="3">
    <location>
        <begin position="17"/>
        <end position="77"/>
    </location>
</feature>
<accession>A0A081NAT3</accession>
<dbReference type="Pfam" id="PF00440">
    <property type="entry name" value="TetR_N"/>
    <property type="match status" value="1"/>
</dbReference>
<dbReference type="InterPro" id="IPR009057">
    <property type="entry name" value="Homeodomain-like_sf"/>
</dbReference>
<evidence type="ECO:0000259" key="3">
    <source>
        <dbReference type="PROSITE" id="PS50977"/>
    </source>
</evidence>
<keyword evidence="5" id="KW-1185">Reference proteome</keyword>
<evidence type="ECO:0000256" key="1">
    <source>
        <dbReference type="ARBA" id="ARBA00023125"/>
    </source>
</evidence>
<dbReference type="SUPFAM" id="SSF46689">
    <property type="entry name" value="Homeodomain-like"/>
    <property type="match status" value="1"/>
</dbReference>
<evidence type="ECO:0000313" key="4">
    <source>
        <dbReference type="EMBL" id="KEQ15556.1"/>
    </source>
</evidence>
<dbReference type="eggNOG" id="COG1309">
    <property type="taxonomic scope" value="Bacteria"/>
</dbReference>
<evidence type="ECO:0000313" key="5">
    <source>
        <dbReference type="Proteomes" id="UP000028006"/>
    </source>
</evidence>
<sequence length="218" mass="25254">MEPLTVQAITLREKRKQAIRQKIHTQACLIIQDTGLNNLTIDRVCQATGITKKTFYNYFPSRHTLLLSLCQSLLLDQNLSLVRHVCQQTTTLEQRLQHFFLRFKERFSHRGTLEKELIRFLLTNFIDHRDEGTDIHQQMLATYAELFHSDHHELAPGLDSQLCAEITVGMLNTITLDWLSDEHCPIEHRLDDLYQFINSSMISRSSVNNPGLTEPPIS</sequence>